<evidence type="ECO:0000256" key="13">
    <source>
        <dbReference type="PROSITE-ProRule" id="PRU00391"/>
    </source>
</evidence>
<dbReference type="SUPFAM" id="SSF46946">
    <property type="entry name" value="S13-like H2TH domain"/>
    <property type="match status" value="1"/>
</dbReference>
<evidence type="ECO:0000259" key="14">
    <source>
        <dbReference type="PROSITE" id="PS51066"/>
    </source>
</evidence>
<evidence type="ECO:0000256" key="12">
    <source>
        <dbReference type="ARBA" id="ARBA00023295"/>
    </source>
</evidence>
<dbReference type="Pfam" id="PF06831">
    <property type="entry name" value="H2TH"/>
    <property type="match status" value="1"/>
</dbReference>
<evidence type="ECO:0000256" key="1">
    <source>
        <dbReference type="ARBA" id="ARBA00009409"/>
    </source>
</evidence>
<dbReference type="GO" id="GO:0140078">
    <property type="term" value="F:class I DNA-(apurinic or apyrimidinic site) endonuclease activity"/>
    <property type="evidence" value="ECO:0007669"/>
    <property type="project" value="UniProtKB-EC"/>
</dbReference>
<dbReference type="PROSITE" id="PS51068">
    <property type="entry name" value="FPG_CAT"/>
    <property type="match status" value="1"/>
</dbReference>
<dbReference type="Gene3D" id="1.10.8.50">
    <property type="match status" value="1"/>
</dbReference>
<evidence type="ECO:0000256" key="5">
    <source>
        <dbReference type="ARBA" id="ARBA00022771"/>
    </source>
</evidence>
<dbReference type="GO" id="GO:0006284">
    <property type="term" value="P:base-excision repair"/>
    <property type="evidence" value="ECO:0007669"/>
    <property type="project" value="InterPro"/>
</dbReference>
<dbReference type="SUPFAM" id="SSF81624">
    <property type="entry name" value="N-terminal domain of MutM-like DNA repair proteins"/>
    <property type="match status" value="1"/>
</dbReference>
<dbReference type="InterPro" id="IPR015886">
    <property type="entry name" value="H2TH_FPG"/>
</dbReference>
<dbReference type="InterPro" id="IPR035937">
    <property type="entry name" value="FPG_N"/>
</dbReference>
<proteinExistence type="inferred from homology"/>
<keyword evidence="11" id="KW-0511">Multifunctional enzyme</keyword>
<evidence type="ECO:0000256" key="11">
    <source>
        <dbReference type="ARBA" id="ARBA00023268"/>
    </source>
</evidence>
<keyword evidence="17" id="KW-1185">Reference proteome</keyword>
<dbReference type="Proteomes" id="UP000278962">
    <property type="component" value="Unassembled WGS sequence"/>
</dbReference>
<dbReference type="GO" id="GO:0008270">
    <property type="term" value="F:zinc ion binding"/>
    <property type="evidence" value="ECO:0007669"/>
    <property type="project" value="UniProtKB-KW"/>
</dbReference>
<organism evidence="16 17">
    <name type="scientific">Solirubrobacter pauli</name>
    <dbReference type="NCBI Taxonomy" id="166793"/>
    <lineage>
        <taxon>Bacteria</taxon>
        <taxon>Bacillati</taxon>
        <taxon>Actinomycetota</taxon>
        <taxon>Thermoleophilia</taxon>
        <taxon>Solirubrobacterales</taxon>
        <taxon>Solirubrobacteraceae</taxon>
        <taxon>Solirubrobacter</taxon>
    </lineage>
</organism>
<dbReference type="SMART" id="SM00898">
    <property type="entry name" value="Fapy_DNA_glyco"/>
    <property type="match status" value="1"/>
</dbReference>
<keyword evidence="9" id="KW-0234">DNA repair</keyword>
<dbReference type="AlphaFoldDB" id="A0A660LDK0"/>
<keyword evidence="16" id="KW-0255">Endonuclease</keyword>
<evidence type="ECO:0000256" key="6">
    <source>
        <dbReference type="ARBA" id="ARBA00022801"/>
    </source>
</evidence>
<keyword evidence="7" id="KW-0862">Zinc</keyword>
<dbReference type="PANTHER" id="PTHR42697">
    <property type="entry name" value="ENDONUCLEASE 8"/>
    <property type="match status" value="1"/>
</dbReference>
<keyword evidence="12" id="KW-0326">Glycosidase</keyword>
<evidence type="ECO:0000313" key="16">
    <source>
        <dbReference type="EMBL" id="RKQ92689.1"/>
    </source>
</evidence>
<keyword evidence="6" id="KW-0378">Hydrolase</keyword>
<evidence type="ECO:0000256" key="7">
    <source>
        <dbReference type="ARBA" id="ARBA00022833"/>
    </source>
</evidence>
<evidence type="ECO:0000256" key="3">
    <source>
        <dbReference type="ARBA" id="ARBA00022723"/>
    </source>
</evidence>
<evidence type="ECO:0000256" key="8">
    <source>
        <dbReference type="ARBA" id="ARBA00023125"/>
    </source>
</evidence>
<reference evidence="16 17" key="1">
    <citation type="submission" date="2018-10" db="EMBL/GenBank/DDBJ databases">
        <title>Genomic Encyclopedia of Archaeal and Bacterial Type Strains, Phase II (KMG-II): from individual species to whole genera.</title>
        <authorList>
            <person name="Goeker M."/>
        </authorList>
    </citation>
    <scope>NUCLEOTIDE SEQUENCE [LARGE SCALE GENOMIC DNA]</scope>
    <source>
        <strain evidence="16 17">DSM 14954</strain>
    </source>
</reference>
<keyword evidence="4" id="KW-0227">DNA damage</keyword>
<dbReference type="EMBL" id="RBIL01000001">
    <property type="protein sequence ID" value="RKQ92689.1"/>
    <property type="molecule type" value="Genomic_DNA"/>
</dbReference>
<dbReference type="PROSITE" id="PS51066">
    <property type="entry name" value="ZF_FPG_2"/>
    <property type="match status" value="1"/>
</dbReference>
<keyword evidence="10" id="KW-0456">Lyase</keyword>
<keyword evidence="16" id="KW-0540">Nuclease</keyword>
<accession>A0A660LDK0</accession>
<dbReference type="GO" id="GO:0003684">
    <property type="term" value="F:damaged DNA binding"/>
    <property type="evidence" value="ECO:0007669"/>
    <property type="project" value="InterPro"/>
</dbReference>
<evidence type="ECO:0000313" key="17">
    <source>
        <dbReference type="Proteomes" id="UP000278962"/>
    </source>
</evidence>
<gene>
    <name evidence="16" type="ORF">C8N24_2542</name>
</gene>
<dbReference type="Pfam" id="PF01149">
    <property type="entry name" value="Fapy_DNA_glyco"/>
    <property type="match status" value="1"/>
</dbReference>
<dbReference type="RefSeq" id="WP_170179044.1">
    <property type="nucleotide sequence ID" value="NZ_RBIL01000001.1"/>
</dbReference>
<name>A0A660LDK0_9ACTN</name>
<dbReference type="GO" id="GO:0000703">
    <property type="term" value="F:oxidized pyrimidine nucleobase lesion DNA N-glycosylase activity"/>
    <property type="evidence" value="ECO:0007669"/>
    <property type="project" value="TreeGrafter"/>
</dbReference>
<comment type="similarity">
    <text evidence="1">Belongs to the FPG family.</text>
</comment>
<evidence type="ECO:0000256" key="2">
    <source>
        <dbReference type="ARBA" id="ARBA00012720"/>
    </source>
</evidence>
<dbReference type="SMART" id="SM01232">
    <property type="entry name" value="H2TH"/>
    <property type="match status" value="1"/>
</dbReference>
<evidence type="ECO:0000259" key="15">
    <source>
        <dbReference type="PROSITE" id="PS51068"/>
    </source>
</evidence>
<keyword evidence="8" id="KW-0238">DNA-binding</keyword>
<feature type="domain" description="FPG-type" evidence="14">
    <location>
        <begin position="219"/>
        <end position="257"/>
    </location>
</feature>
<keyword evidence="3" id="KW-0479">Metal-binding</keyword>
<dbReference type="InterPro" id="IPR010979">
    <property type="entry name" value="Ribosomal_uS13-like_H2TH"/>
</dbReference>
<protein>
    <recommendedName>
        <fullName evidence="2">DNA-(apurinic or apyrimidinic site) lyase</fullName>
        <ecNumber evidence="2">4.2.99.18</ecNumber>
    </recommendedName>
</protein>
<dbReference type="InterPro" id="IPR012319">
    <property type="entry name" value="FPG_cat"/>
</dbReference>
<dbReference type="InterPro" id="IPR000214">
    <property type="entry name" value="Znf_DNA_glyclase/AP_lyase"/>
</dbReference>
<comment type="caution">
    <text evidence="16">The sequence shown here is derived from an EMBL/GenBank/DDBJ whole genome shotgun (WGS) entry which is preliminary data.</text>
</comment>
<evidence type="ECO:0000256" key="4">
    <source>
        <dbReference type="ARBA" id="ARBA00022763"/>
    </source>
</evidence>
<dbReference type="PANTHER" id="PTHR42697:SF1">
    <property type="entry name" value="ENDONUCLEASE 8"/>
    <property type="match status" value="1"/>
</dbReference>
<evidence type="ECO:0000256" key="10">
    <source>
        <dbReference type="ARBA" id="ARBA00023239"/>
    </source>
</evidence>
<dbReference type="Gene3D" id="3.20.190.10">
    <property type="entry name" value="MutM-like, N-terminal"/>
    <property type="match status" value="1"/>
</dbReference>
<dbReference type="EC" id="4.2.99.18" evidence="2"/>
<evidence type="ECO:0000256" key="9">
    <source>
        <dbReference type="ARBA" id="ARBA00023204"/>
    </source>
</evidence>
<dbReference type="SUPFAM" id="SSF57716">
    <property type="entry name" value="Glucocorticoid receptor-like (DNA-binding domain)"/>
    <property type="match status" value="1"/>
</dbReference>
<sequence length="257" mass="29457">MPEGDTIHYAASKIRPVLEGHVPDSIETPHPRFGRDRWPEKLAGRAVRSVDAHGKHLFLRFEGGLTIHSHLRMTGKWRTRAADWPTPRNTWLIIRRGNMLVAQINGPVLELMTDSRTRFDRRLAMLGPDILAPELDERGILRRLREDDPTRTIGDALLDQRILAGIGNLWKVEGCFAAEIDPWRKTGDVSDEEVLKILRITRPRMQRSARDGMQDRFKEVYGTVGQNCPRCGALSKIRSRGQGDDNRITYWCPRCQH</sequence>
<keyword evidence="5 13" id="KW-0863">Zinc-finger</keyword>
<feature type="domain" description="Formamidopyrimidine-DNA glycosylase catalytic" evidence="15">
    <location>
        <begin position="2"/>
        <end position="120"/>
    </location>
</feature>